<dbReference type="OrthoDB" id="5680432at2"/>
<protein>
    <submittedName>
        <fullName evidence="2">Uncharacterized protein</fullName>
    </submittedName>
</protein>
<name>A0A4R2N3E0_9PAST</name>
<comment type="caution">
    <text evidence="2">The sequence shown here is derived from an EMBL/GenBank/DDBJ whole genome shotgun (WGS) entry which is preliminary data.</text>
</comment>
<evidence type="ECO:0000313" key="2">
    <source>
        <dbReference type="EMBL" id="TCP14345.1"/>
    </source>
</evidence>
<keyword evidence="1" id="KW-0812">Transmembrane</keyword>
<feature type="transmembrane region" description="Helical" evidence="1">
    <location>
        <begin position="31"/>
        <end position="51"/>
    </location>
</feature>
<proteinExistence type="predicted"/>
<gene>
    <name evidence="2" type="ORF">EV697_101486</name>
</gene>
<dbReference type="RefSeq" id="WP_132022144.1">
    <property type="nucleotide sequence ID" value="NZ_CP016605.1"/>
</dbReference>
<evidence type="ECO:0000256" key="1">
    <source>
        <dbReference type="SAM" id="Phobius"/>
    </source>
</evidence>
<dbReference type="Proteomes" id="UP000294841">
    <property type="component" value="Unassembled WGS sequence"/>
</dbReference>
<sequence>MTLPNVGSSFAKVAKSIDNKLGFLPTFPRKIIFSTICIIGIPFLFVTVLLLRNWHTETSTNNKNYKNNLIEDNKSSVMLDNCEWITDDFHAAGPEGEGYYSNGFRMPENTDEDWL</sequence>
<keyword evidence="1" id="KW-0472">Membrane</keyword>
<keyword evidence="3" id="KW-1185">Reference proteome</keyword>
<organism evidence="2 3">
    <name type="scientific">Bisgaardia hudsonensis</name>
    <dbReference type="NCBI Taxonomy" id="109472"/>
    <lineage>
        <taxon>Bacteria</taxon>
        <taxon>Pseudomonadati</taxon>
        <taxon>Pseudomonadota</taxon>
        <taxon>Gammaproteobacteria</taxon>
        <taxon>Pasteurellales</taxon>
        <taxon>Pasteurellaceae</taxon>
        <taxon>Bisgaardia</taxon>
    </lineage>
</organism>
<keyword evidence="1" id="KW-1133">Transmembrane helix</keyword>
<evidence type="ECO:0000313" key="3">
    <source>
        <dbReference type="Proteomes" id="UP000294841"/>
    </source>
</evidence>
<accession>A0A4R2N3E0</accession>
<reference evidence="2 3" key="1">
    <citation type="submission" date="2019-03" db="EMBL/GenBank/DDBJ databases">
        <title>Genomic Encyclopedia of Type Strains, Phase IV (KMG-IV): sequencing the most valuable type-strain genomes for metagenomic binning, comparative biology and taxonomic classification.</title>
        <authorList>
            <person name="Goeker M."/>
        </authorList>
    </citation>
    <scope>NUCLEOTIDE SEQUENCE [LARGE SCALE GENOMIC DNA]</scope>
    <source>
        <strain evidence="2 3">DSM 28231</strain>
    </source>
</reference>
<dbReference type="AlphaFoldDB" id="A0A4R2N3E0"/>
<dbReference type="EMBL" id="SLXI01000001">
    <property type="protein sequence ID" value="TCP14345.1"/>
    <property type="molecule type" value="Genomic_DNA"/>
</dbReference>